<feature type="compositionally biased region" description="Basic and acidic residues" evidence="1">
    <location>
        <begin position="129"/>
        <end position="139"/>
    </location>
</feature>
<gene>
    <name evidence="5" type="ORF">J2Z66_005088</name>
</gene>
<feature type="region of interest" description="Disordered" evidence="1">
    <location>
        <begin position="201"/>
        <end position="241"/>
    </location>
</feature>
<feature type="compositionally biased region" description="Low complexity" evidence="1">
    <location>
        <begin position="218"/>
        <end position="231"/>
    </location>
</feature>
<name>A0ABS4J2I3_9BACL</name>
<sequence length="382" mass="43655">MLNQMGVISMDIGSFFSTYWPVFLIYFGLMGFINQIRYQWGGAAWNLIVCCVGVIFLLKNLELTELSIGEMLRYLGPVALIIFGISMILRPSGRTKRAAKEDWDWEKDTASNNEGGDDWRQQWDTQRQAYKEQREQYRQERKHHKHNQHKHNQHCGTNKVDLSKREPAARDVEEERRELSEEEKAVLKDIHGEFAAEKIKETWGTPNVSKPADSARFANSANEPSANAAPPRSGPRPPYEKKNKYYDDFVSNYHTEGVQHKSSFIGDVHLGKEPWELKPLAISQFIGDTVIDLTRASIPMGETKISVSAFIGDVKIFIPNDMDVEVKVNSSSFIGDMKIMDRRESGMMRHLNMQTSQYDEASRKIVLTTSMFIGDVIVKKIG</sequence>
<feature type="domain" description="Cell wall-active antibiotics response LiaF-like C-terminal" evidence="3">
    <location>
        <begin position="264"/>
        <end position="378"/>
    </location>
</feature>
<accession>A0ABS4J2I3</accession>
<keyword evidence="2" id="KW-0472">Membrane</keyword>
<feature type="domain" description="LiaF transmembrane" evidence="4">
    <location>
        <begin position="2"/>
        <end position="93"/>
    </location>
</feature>
<feature type="transmembrane region" description="Helical" evidence="2">
    <location>
        <begin position="40"/>
        <end position="59"/>
    </location>
</feature>
<dbReference type="NCBIfam" id="NF040535">
    <property type="entry name" value="LiaF_C_term"/>
    <property type="match status" value="1"/>
</dbReference>
<evidence type="ECO:0000256" key="2">
    <source>
        <dbReference type="SAM" id="Phobius"/>
    </source>
</evidence>
<dbReference type="Proteomes" id="UP001519287">
    <property type="component" value="Unassembled WGS sequence"/>
</dbReference>
<keyword evidence="2" id="KW-0812">Transmembrane</keyword>
<evidence type="ECO:0000259" key="4">
    <source>
        <dbReference type="Pfam" id="PF22570"/>
    </source>
</evidence>
<feature type="compositionally biased region" description="Basic and acidic residues" evidence="1">
    <location>
        <begin position="100"/>
        <end position="109"/>
    </location>
</feature>
<keyword evidence="2" id="KW-1133">Transmembrane helix</keyword>
<evidence type="ECO:0000313" key="5">
    <source>
        <dbReference type="EMBL" id="MBP1993466.1"/>
    </source>
</evidence>
<evidence type="ECO:0000259" key="3">
    <source>
        <dbReference type="Pfam" id="PF09922"/>
    </source>
</evidence>
<evidence type="ECO:0000313" key="6">
    <source>
        <dbReference type="Proteomes" id="UP001519287"/>
    </source>
</evidence>
<reference evidence="5 6" key="1">
    <citation type="submission" date="2021-03" db="EMBL/GenBank/DDBJ databases">
        <title>Genomic Encyclopedia of Type Strains, Phase IV (KMG-IV): sequencing the most valuable type-strain genomes for metagenomic binning, comparative biology and taxonomic classification.</title>
        <authorList>
            <person name="Goeker M."/>
        </authorList>
    </citation>
    <scope>NUCLEOTIDE SEQUENCE [LARGE SCALE GENOMIC DNA]</scope>
    <source>
        <strain evidence="5 6">DSM 26048</strain>
    </source>
</reference>
<dbReference type="InterPro" id="IPR047793">
    <property type="entry name" value="LiaF_C"/>
</dbReference>
<comment type="caution">
    <text evidence="5">The sequence shown here is derived from an EMBL/GenBank/DDBJ whole genome shotgun (WGS) entry which is preliminary data.</text>
</comment>
<feature type="region of interest" description="Disordered" evidence="1">
    <location>
        <begin position="100"/>
        <end position="183"/>
    </location>
</feature>
<evidence type="ECO:0000256" key="1">
    <source>
        <dbReference type="SAM" id="MobiDB-lite"/>
    </source>
</evidence>
<proteinExistence type="predicted"/>
<protein>
    <submittedName>
        <fullName evidence="5">Lia operon protein LiaF</fullName>
    </submittedName>
</protein>
<dbReference type="EMBL" id="JAGGLB010000019">
    <property type="protein sequence ID" value="MBP1993466.1"/>
    <property type="molecule type" value="Genomic_DNA"/>
</dbReference>
<feature type="transmembrane region" description="Helical" evidence="2">
    <location>
        <begin position="12"/>
        <end position="33"/>
    </location>
</feature>
<feature type="compositionally biased region" description="Basic residues" evidence="1">
    <location>
        <begin position="140"/>
        <end position="153"/>
    </location>
</feature>
<dbReference type="InterPro" id="IPR054331">
    <property type="entry name" value="LiaF_TM"/>
</dbReference>
<keyword evidence="6" id="KW-1185">Reference proteome</keyword>
<organism evidence="5 6">
    <name type="scientific">Paenibacillus eucommiae</name>
    <dbReference type="NCBI Taxonomy" id="1355755"/>
    <lineage>
        <taxon>Bacteria</taxon>
        <taxon>Bacillati</taxon>
        <taxon>Bacillota</taxon>
        <taxon>Bacilli</taxon>
        <taxon>Bacillales</taxon>
        <taxon>Paenibacillaceae</taxon>
        <taxon>Paenibacillus</taxon>
    </lineage>
</organism>
<feature type="compositionally biased region" description="Basic and acidic residues" evidence="1">
    <location>
        <begin position="161"/>
        <end position="183"/>
    </location>
</feature>
<dbReference type="Pfam" id="PF22570">
    <property type="entry name" value="LiaF-TM"/>
    <property type="match status" value="1"/>
</dbReference>
<feature type="transmembrane region" description="Helical" evidence="2">
    <location>
        <begin position="71"/>
        <end position="89"/>
    </location>
</feature>
<dbReference type="Pfam" id="PF09922">
    <property type="entry name" value="LiaF-like_C"/>
    <property type="match status" value="1"/>
</dbReference>
<dbReference type="InterPro" id="IPR024425">
    <property type="entry name" value="LiaF-like_C"/>
</dbReference>